<evidence type="ECO:0000259" key="1">
    <source>
        <dbReference type="Pfam" id="PF18962"/>
    </source>
</evidence>
<keyword evidence="3" id="KW-1185">Reference proteome</keyword>
<organism evidence="2 3">
    <name type="scientific">Adhaeribacter swui</name>
    <dbReference type="NCBI Taxonomy" id="2086471"/>
    <lineage>
        <taxon>Bacteria</taxon>
        <taxon>Pseudomonadati</taxon>
        <taxon>Bacteroidota</taxon>
        <taxon>Cytophagia</taxon>
        <taxon>Cytophagales</taxon>
        <taxon>Hymenobacteraceae</taxon>
        <taxon>Adhaeribacter</taxon>
    </lineage>
</organism>
<accession>A0A7G7GEA2</accession>
<dbReference type="NCBIfam" id="TIGR04183">
    <property type="entry name" value="Por_Secre_tail"/>
    <property type="match status" value="1"/>
</dbReference>
<evidence type="ECO:0000313" key="2">
    <source>
        <dbReference type="EMBL" id="QNF35486.1"/>
    </source>
</evidence>
<dbReference type="Proteomes" id="UP000515237">
    <property type="component" value="Chromosome"/>
</dbReference>
<dbReference type="Pfam" id="PF18962">
    <property type="entry name" value="Por_Secre_tail"/>
    <property type="match status" value="1"/>
</dbReference>
<name>A0A7G7GEA2_9BACT</name>
<sequence length="541" mass="59903">MAAGGGAYVNNQFGVNPPSFGVATLEGIRANGLAYNNFTAYGYSDTLTSKPLNLKNYNPVRDSLYLSFFWQAGGLAGSPDTDTPARPVFLALEFKEPSGTWREVWRQVGENKFTAFARVDVPITDPLFLYKGFQFRFRNSGEQKGTGDAWNLDYIYLNKKINPAKTLLEDVAISTSLNSLLNRYTAMPAWQFLANADAELNDSLFTTINNQNNRFAPITWRGYNQILNVAQPIDTFLRGNAAIEPLAAQYQVLGKPELSSSTALGNDFSVKSSIFLNSRETFAPTRQNDTISRLTEFKDYFAYDDGTAETNFSLDKTGQRQGAYSFDLNVPDFVKGIRVYLTKTNVPSHLITFRVWDAGEQGNPASTAKAQQGFVIPKVDTLNRFYDILFPTPVPVQGTFFIGWSLSNTIPDFVNIGFDLNEDAPGKIKYNNGTGGWTTFTGQRGALLMRPLMARVTGNKNIIADQSAVNAFPNPSTGKVNLVGDVLNWVVTDVTGKVYLKGAGNRTNRNEVNLSFVSNGLYFIHCYTKKGIIIKKISINH</sequence>
<dbReference type="Gene3D" id="2.60.120.260">
    <property type="entry name" value="Galactose-binding domain-like"/>
    <property type="match status" value="1"/>
</dbReference>
<feature type="domain" description="Secretion system C-terminal sorting" evidence="1">
    <location>
        <begin position="472"/>
        <end position="539"/>
    </location>
</feature>
<proteinExistence type="predicted"/>
<dbReference type="KEGG" id="aswu:HUW51_23280"/>
<protein>
    <submittedName>
        <fullName evidence="2">T9SS type A sorting domain-containing protein</fullName>
    </submittedName>
</protein>
<dbReference type="RefSeq" id="WP_185271978.1">
    <property type="nucleotide sequence ID" value="NZ_CP055156.1"/>
</dbReference>
<evidence type="ECO:0000313" key="3">
    <source>
        <dbReference type="Proteomes" id="UP000515237"/>
    </source>
</evidence>
<dbReference type="AlphaFoldDB" id="A0A7G7GEA2"/>
<dbReference type="InterPro" id="IPR026444">
    <property type="entry name" value="Secre_tail"/>
</dbReference>
<gene>
    <name evidence="2" type="ORF">HUW51_23280</name>
</gene>
<dbReference type="EMBL" id="CP055156">
    <property type="protein sequence ID" value="QNF35486.1"/>
    <property type="molecule type" value="Genomic_DNA"/>
</dbReference>
<reference evidence="2 3" key="1">
    <citation type="journal article" date="2018" name="Int. J. Syst. Evol. Microbiol.">
        <title>Adhaeribacter swui sp. nov., isolated from wet mud.</title>
        <authorList>
            <person name="Kim D.U."/>
            <person name="Kim K.W."/>
            <person name="Kang M.S."/>
            <person name="Kim J.Y."/>
            <person name="Jang J.H."/>
            <person name="Kim M.K."/>
        </authorList>
    </citation>
    <scope>NUCLEOTIDE SEQUENCE [LARGE SCALE GENOMIC DNA]</scope>
    <source>
        <strain evidence="2 3">KCTC 52873</strain>
    </source>
</reference>